<comment type="caution">
    <text evidence="1">The sequence shown here is derived from an EMBL/GenBank/DDBJ whole genome shotgun (WGS) entry which is preliminary data.</text>
</comment>
<sequence length="142" mass="16594">MSIQRYDRARRLLELLIKCDKFKNLVSLWMLYAECCVECFAKVENFELNISEFLQNSETDPIIPLIHSAIVDKMVVEEKWTRLARIYQEFGYEDQMATCRTKAAEIDLKNNKLEGPEVENGFDCLDTEELTGILFNKVESQN</sequence>
<reference evidence="1 2" key="1">
    <citation type="journal article" date="2021" name="J. Hered.">
        <title>A chromosome-level genome assembly of the parasitoid wasp, Cotesia glomerata (Hymenoptera: Braconidae).</title>
        <authorList>
            <person name="Pinto B.J."/>
            <person name="Weis J.J."/>
            <person name="Gamble T."/>
            <person name="Ode P.J."/>
            <person name="Paul R."/>
            <person name="Zaspel J.M."/>
        </authorList>
    </citation>
    <scope>NUCLEOTIDE SEQUENCE [LARGE SCALE GENOMIC DNA]</scope>
    <source>
        <strain evidence="1">CgM1</strain>
    </source>
</reference>
<protein>
    <submittedName>
        <fullName evidence="1">Uncharacterized protein</fullName>
    </submittedName>
</protein>
<organism evidence="1 2">
    <name type="scientific">Cotesia glomerata</name>
    <name type="common">Lepidopteran parasitic wasp</name>
    <name type="synonym">Apanteles glomeratus</name>
    <dbReference type="NCBI Taxonomy" id="32391"/>
    <lineage>
        <taxon>Eukaryota</taxon>
        <taxon>Metazoa</taxon>
        <taxon>Ecdysozoa</taxon>
        <taxon>Arthropoda</taxon>
        <taxon>Hexapoda</taxon>
        <taxon>Insecta</taxon>
        <taxon>Pterygota</taxon>
        <taxon>Neoptera</taxon>
        <taxon>Endopterygota</taxon>
        <taxon>Hymenoptera</taxon>
        <taxon>Apocrita</taxon>
        <taxon>Ichneumonoidea</taxon>
        <taxon>Braconidae</taxon>
        <taxon>Microgastrinae</taxon>
        <taxon>Cotesia</taxon>
    </lineage>
</organism>
<dbReference type="AlphaFoldDB" id="A0AAV7HSB6"/>
<gene>
    <name evidence="1" type="ORF">KQX54_005155</name>
</gene>
<evidence type="ECO:0000313" key="2">
    <source>
        <dbReference type="Proteomes" id="UP000826195"/>
    </source>
</evidence>
<proteinExistence type="predicted"/>
<dbReference type="Proteomes" id="UP000826195">
    <property type="component" value="Unassembled WGS sequence"/>
</dbReference>
<name>A0AAV7HSB6_COTGL</name>
<evidence type="ECO:0000313" key="1">
    <source>
        <dbReference type="EMBL" id="KAH0534551.1"/>
    </source>
</evidence>
<accession>A0AAV7HSB6</accession>
<keyword evidence="2" id="KW-1185">Reference proteome</keyword>
<dbReference type="EMBL" id="JAHXZJ010002982">
    <property type="protein sequence ID" value="KAH0534551.1"/>
    <property type="molecule type" value="Genomic_DNA"/>
</dbReference>